<reference evidence="3" key="1">
    <citation type="submission" date="2019-11" db="EMBL/GenBank/DDBJ databases">
        <authorList>
            <person name="Feng L."/>
        </authorList>
    </citation>
    <scope>NUCLEOTIDE SEQUENCE</scope>
    <source>
        <strain evidence="3">AhadrusLFYP4</strain>
    </source>
</reference>
<dbReference type="InterPro" id="IPR027417">
    <property type="entry name" value="P-loop_NTPase"/>
</dbReference>
<evidence type="ECO:0000259" key="2">
    <source>
        <dbReference type="Pfam" id="PF00004"/>
    </source>
</evidence>
<dbReference type="Pfam" id="PF00004">
    <property type="entry name" value="AAA"/>
    <property type="match status" value="1"/>
</dbReference>
<proteinExistence type="predicted"/>
<name>A0A6N2TE22_ANAHA</name>
<feature type="domain" description="ATPase AAA-type core" evidence="2">
    <location>
        <begin position="513"/>
        <end position="600"/>
    </location>
</feature>
<dbReference type="Gene3D" id="3.40.50.300">
    <property type="entry name" value="P-loop containing nucleotide triphosphate hydrolases"/>
    <property type="match status" value="1"/>
</dbReference>
<dbReference type="EMBL" id="CACRSX010000026">
    <property type="protein sequence ID" value="VYT01946.1"/>
    <property type="molecule type" value="Genomic_DNA"/>
</dbReference>
<dbReference type="GO" id="GO:0016887">
    <property type="term" value="F:ATP hydrolysis activity"/>
    <property type="evidence" value="ECO:0007669"/>
    <property type="project" value="InterPro"/>
</dbReference>
<feature type="coiled-coil region" evidence="1">
    <location>
        <begin position="321"/>
        <end position="420"/>
    </location>
</feature>
<accession>A0A6N2TE22</accession>
<protein>
    <recommendedName>
        <fullName evidence="2">ATPase AAA-type core domain-containing protein</fullName>
    </recommendedName>
</protein>
<dbReference type="RefSeq" id="WP_156723376.1">
    <property type="nucleotide sequence ID" value="NZ_CACRSX010000026.1"/>
</dbReference>
<keyword evidence="1" id="KW-0175">Coiled coil</keyword>
<sequence>MYRYFLGAFGNKSFIRPQYEIMEDGKLRGIEDRWGEFPNGGTVSLTGISDSDTESIKNRLLQFKIDFNRDLHPGYAPYTDNSNKYQIPFNAIDDFDKDEVVEIIDIDYAIEDFINDKTKRTIRIKHRPNKQILLRYAQDCYGPFEFMISDIEDSYGDESYYTIKVFVNSGTINRYRNSDIEKIIMGGYFSIRRNDRIEFIYNISDLKAIEPEEKIEYIDNEELADFFKTLLNKSSEIDNLAGIREQFLELADSFSEEGQLTDNRIKRICELLQTSVDLSDYKVRLTEEYFKNNPNAKSDKEEYLRTHEELLTNVVREDVHYEEKKKEILSELNILEKKREELVTEIEEGNQKLSDKQAELEKLGEQAIEQKKQEIESLVSENRKELEDVQIAIEKAKKEAKQFEADRDTWKRACDSIKDEYRTVSNDLNTKIIEWAANNRTSEITKLLVSQLEMPEETVEENVLSRMVNLKKDVDADEIVAILCKKFEEAGRVISKDDAYNYLISIVQNYITVFAGEPGTGKTSLCKLLAKALGLYDSRFAEILVERGWTSSKDLVGYYNPLTKEIESTQPRFSECMKKLNEENANNIVEAPYLVLLDEANLSPIEFYWSNFNYYCDDPTHQVVSYSNGEKYEFGSELKFLATINYDQTTADLSPRFLDRAWVISMNPVSVDVIVSGLMDDSVVENNSEVISLETLNNIFDWHNVKDKKMNQITKTRLDRIIDKMKEGGHTISARSIHLISHYYLVAEMFMSSKEVALDYAISQKILPCINGNGKQYKEFLNGLMTICKENQLNKSASIVSKILEKSEHEFYSFFSL</sequence>
<dbReference type="InterPro" id="IPR003959">
    <property type="entry name" value="ATPase_AAA_core"/>
</dbReference>
<dbReference type="GO" id="GO:0005524">
    <property type="term" value="F:ATP binding"/>
    <property type="evidence" value="ECO:0007669"/>
    <property type="project" value="InterPro"/>
</dbReference>
<dbReference type="CDD" id="cd06503">
    <property type="entry name" value="ATP-synt_Fo_b"/>
    <property type="match status" value="1"/>
</dbReference>
<evidence type="ECO:0000313" key="3">
    <source>
        <dbReference type="EMBL" id="VYT01946.1"/>
    </source>
</evidence>
<organism evidence="3">
    <name type="scientific">Anaerostipes hadrus</name>
    <dbReference type="NCBI Taxonomy" id="649756"/>
    <lineage>
        <taxon>Bacteria</taxon>
        <taxon>Bacillati</taxon>
        <taxon>Bacillota</taxon>
        <taxon>Clostridia</taxon>
        <taxon>Lachnospirales</taxon>
        <taxon>Lachnospiraceae</taxon>
        <taxon>Anaerostipes</taxon>
    </lineage>
</organism>
<dbReference type="AlphaFoldDB" id="A0A6N2TE22"/>
<dbReference type="SUPFAM" id="SSF52540">
    <property type="entry name" value="P-loop containing nucleoside triphosphate hydrolases"/>
    <property type="match status" value="1"/>
</dbReference>
<evidence type="ECO:0000256" key="1">
    <source>
        <dbReference type="SAM" id="Coils"/>
    </source>
</evidence>
<gene>
    <name evidence="3" type="ORF">AHLFYP4_01289</name>
</gene>